<comment type="similarity">
    <text evidence="1">Belongs to the Rv1128c/1148c/1588c/1702c/1945/3466 family.</text>
</comment>
<dbReference type="Pfam" id="PF02720">
    <property type="entry name" value="DUF222"/>
    <property type="match status" value="1"/>
</dbReference>
<feature type="compositionally biased region" description="Gly residues" evidence="2">
    <location>
        <begin position="217"/>
        <end position="227"/>
    </location>
</feature>
<proteinExistence type="inferred from homology"/>
<evidence type="ECO:0000313" key="4">
    <source>
        <dbReference type="EMBL" id="MBB2498982.1"/>
    </source>
</evidence>
<feature type="region of interest" description="Disordered" evidence="2">
    <location>
        <begin position="461"/>
        <end position="495"/>
    </location>
</feature>
<evidence type="ECO:0000313" key="5">
    <source>
        <dbReference type="Proteomes" id="UP000550260"/>
    </source>
</evidence>
<feature type="compositionally biased region" description="Low complexity" evidence="2">
    <location>
        <begin position="185"/>
        <end position="199"/>
    </location>
</feature>
<dbReference type="GO" id="GO:0008270">
    <property type="term" value="F:zinc ion binding"/>
    <property type="evidence" value="ECO:0007669"/>
    <property type="project" value="InterPro"/>
</dbReference>
<dbReference type="Pfam" id="PF01844">
    <property type="entry name" value="HNH"/>
    <property type="match status" value="1"/>
</dbReference>
<dbReference type="InterPro" id="IPR002711">
    <property type="entry name" value="HNH"/>
</dbReference>
<dbReference type="Gene3D" id="1.10.30.50">
    <property type="match status" value="1"/>
</dbReference>
<dbReference type="InterPro" id="IPR003870">
    <property type="entry name" value="DUF222"/>
</dbReference>
<feature type="domain" description="HNH nuclease" evidence="3">
    <location>
        <begin position="382"/>
        <end position="434"/>
    </location>
</feature>
<reference evidence="4 5" key="1">
    <citation type="submission" date="2020-08" db="EMBL/GenBank/DDBJ databases">
        <title>Amycolatopsis echigonensis JCM 21831.</title>
        <authorList>
            <person name="Tedsree N."/>
            <person name="Kuncharoen N."/>
            <person name="Likhitwitayawuid K."/>
            <person name="Tanasupawat S."/>
        </authorList>
    </citation>
    <scope>NUCLEOTIDE SEQUENCE [LARGE SCALE GENOMIC DNA]</scope>
    <source>
        <strain evidence="4 5">JCM 21831</strain>
    </source>
</reference>
<dbReference type="SMART" id="SM00507">
    <property type="entry name" value="HNHc"/>
    <property type="match status" value="1"/>
</dbReference>
<evidence type="ECO:0000256" key="2">
    <source>
        <dbReference type="SAM" id="MobiDB-lite"/>
    </source>
</evidence>
<dbReference type="InterPro" id="IPR003615">
    <property type="entry name" value="HNH_nuc"/>
</dbReference>
<dbReference type="AlphaFoldDB" id="A0A8E1VVA5"/>
<evidence type="ECO:0000259" key="3">
    <source>
        <dbReference type="SMART" id="SM00507"/>
    </source>
</evidence>
<comment type="caution">
    <text evidence="4">The sequence shown here is derived from an EMBL/GenBank/DDBJ whole genome shotgun (WGS) entry which is preliminary data.</text>
</comment>
<name>A0A8E1VVA5_9PSEU</name>
<gene>
    <name evidence="4" type="ORF">H5411_07525</name>
</gene>
<dbReference type="EMBL" id="JACJHR010000007">
    <property type="protein sequence ID" value="MBB2498982.1"/>
    <property type="molecule type" value="Genomic_DNA"/>
</dbReference>
<dbReference type="GO" id="GO:0004519">
    <property type="term" value="F:endonuclease activity"/>
    <property type="evidence" value="ECO:0007669"/>
    <property type="project" value="InterPro"/>
</dbReference>
<protein>
    <submittedName>
        <fullName evidence="4">DUF222 domain-containing protein</fullName>
    </submittedName>
</protein>
<dbReference type="GO" id="GO:0003676">
    <property type="term" value="F:nucleic acid binding"/>
    <property type="evidence" value="ECO:0007669"/>
    <property type="project" value="InterPro"/>
</dbReference>
<evidence type="ECO:0000256" key="1">
    <source>
        <dbReference type="ARBA" id="ARBA00023450"/>
    </source>
</evidence>
<accession>A0A8E1VVA5</accession>
<dbReference type="CDD" id="cd00085">
    <property type="entry name" value="HNHc"/>
    <property type="match status" value="1"/>
</dbReference>
<sequence>MAPDSDLAGLASAVGVDHFERWRSRTCVREHGEVSTTTTLPAWQLSDRDLTTRLLTTQRQQNVAYAAQLETIRELESRGAVPEGYSSTSAYLATILHVTLREARARLAQATGTLPLTWKALSAGEITAQHATVIAEFLADAPRWLTPEDYTVAEDTLVTLAGQANPSIVRRAATRLKIYWDNDPSDVSGSSSEASPGSPDVDHGLDPDSVPDPSSGSGSGSGSGFRSGSGSDAAARPWREFSWHWTRTGRFRFAGNVDHETGTLIEQLLVPLAAPDPATTPDTPDPRTPAERHGDAIAAIVDLAARTPDLPAKAGERAVATVTVSLETLQSAAKTIFTDDESVLPASHLRRILCDAKVYPAVLGTEGQVLDLGRSARTATNAQRRALAIRDRGCTFPGCDRGPKWTTPHHIVHWAHGGATDLDNLASCCERHHRLLHHSGWKIVLRDGAVYWIPPSILDPEQKPLRNTAHNPPPAPLRTAAAATSATPPRARRAS</sequence>
<dbReference type="Proteomes" id="UP000550260">
    <property type="component" value="Unassembled WGS sequence"/>
</dbReference>
<feature type="compositionally biased region" description="Low complexity" evidence="2">
    <location>
        <begin position="477"/>
        <end position="489"/>
    </location>
</feature>
<feature type="region of interest" description="Disordered" evidence="2">
    <location>
        <begin position="184"/>
        <end position="233"/>
    </location>
</feature>
<organism evidence="4 5">
    <name type="scientific">Amycolatopsis echigonensis</name>
    <dbReference type="NCBI Taxonomy" id="2576905"/>
    <lineage>
        <taxon>Bacteria</taxon>
        <taxon>Bacillati</taxon>
        <taxon>Actinomycetota</taxon>
        <taxon>Actinomycetes</taxon>
        <taxon>Pseudonocardiales</taxon>
        <taxon>Pseudonocardiaceae</taxon>
        <taxon>Amycolatopsis</taxon>
    </lineage>
</organism>